<evidence type="ECO:0000256" key="5">
    <source>
        <dbReference type="ARBA" id="ARBA00022840"/>
    </source>
</evidence>
<dbReference type="SUPFAM" id="SSF50249">
    <property type="entry name" value="Nucleic acid-binding proteins"/>
    <property type="match status" value="1"/>
</dbReference>
<evidence type="ECO:0000313" key="8">
    <source>
        <dbReference type="EMBL" id="RSH84811.1"/>
    </source>
</evidence>
<dbReference type="Pfam" id="PF04675">
    <property type="entry name" value="DNA_ligase_A_N"/>
    <property type="match status" value="1"/>
</dbReference>
<proteinExistence type="inferred from homology"/>
<dbReference type="InterPro" id="IPR012309">
    <property type="entry name" value="DNA_ligase_ATP-dep_C"/>
</dbReference>
<dbReference type="InterPro" id="IPR050191">
    <property type="entry name" value="ATP-dep_DNA_ligase"/>
</dbReference>
<evidence type="ECO:0000256" key="3">
    <source>
        <dbReference type="ARBA" id="ARBA00022705"/>
    </source>
</evidence>
<dbReference type="PANTHER" id="PTHR45674:SF9">
    <property type="entry name" value="DNA LIGASE 3"/>
    <property type="match status" value="1"/>
</dbReference>
<dbReference type="Gene3D" id="2.40.50.140">
    <property type="entry name" value="Nucleic acid-binding proteins"/>
    <property type="match status" value="1"/>
</dbReference>
<dbReference type="PANTHER" id="PTHR45674">
    <property type="entry name" value="DNA LIGASE 1/3 FAMILY MEMBER"/>
    <property type="match status" value="1"/>
</dbReference>
<organism evidence="8 9">
    <name type="scientific">Apiotrichum porosum</name>
    <dbReference type="NCBI Taxonomy" id="105984"/>
    <lineage>
        <taxon>Eukaryota</taxon>
        <taxon>Fungi</taxon>
        <taxon>Dikarya</taxon>
        <taxon>Basidiomycota</taxon>
        <taxon>Agaricomycotina</taxon>
        <taxon>Tremellomycetes</taxon>
        <taxon>Trichosporonales</taxon>
        <taxon>Trichosporonaceae</taxon>
        <taxon>Apiotrichum</taxon>
    </lineage>
</organism>
<feature type="compositionally biased region" description="Acidic residues" evidence="6">
    <location>
        <begin position="884"/>
        <end position="898"/>
    </location>
</feature>
<dbReference type="GO" id="GO:0006273">
    <property type="term" value="P:lagging strand elongation"/>
    <property type="evidence" value="ECO:0007669"/>
    <property type="project" value="TreeGrafter"/>
</dbReference>
<keyword evidence="9" id="KW-1185">Reference proteome</keyword>
<evidence type="ECO:0000256" key="4">
    <source>
        <dbReference type="ARBA" id="ARBA00022741"/>
    </source>
</evidence>
<dbReference type="AlphaFoldDB" id="A0A427Y147"/>
<dbReference type="GO" id="GO:0003910">
    <property type="term" value="F:DNA ligase (ATP) activity"/>
    <property type="evidence" value="ECO:0007669"/>
    <property type="project" value="InterPro"/>
</dbReference>
<evidence type="ECO:0000256" key="6">
    <source>
        <dbReference type="SAM" id="MobiDB-lite"/>
    </source>
</evidence>
<dbReference type="Proteomes" id="UP000279236">
    <property type="component" value="Unassembled WGS sequence"/>
</dbReference>
<protein>
    <recommendedName>
        <fullName evidence="7">ATP-dependent DNA ligase family profile domain-containing protein</fullName>
    </recommendedName>
</protein>
<dbReference type="GO" id="GO:0005524">
    <property type="term" value="F:ATP binding"/>
    <property type="evidence" value="ECO:0007669"/>
    <property type="project" value="UniProtKB-KW"/>
</dbReference>
<dbReference type="STRING" id="105984.A0A427Y147"/>
<dbReference type="SUPFAM" id="SSF117018">
    <property type="entry name" value="ATP-dependent DNA ligase DNA-binding domain"/>
    <property type="match status" value="1"/>
</dbReference>
<dbReference type="InterPro" id="IPR012308">
    <property type="entry name" value="DNA_ligase_ATP-dep_N"/>
</dbReference>
<dbReference type="CDD" id="cd07969">
    <property type="entry name" value="OBF_DNA_ligase_I"/>
    <property type="match status" value="1"/>
</dbReference>
<dbReference type="InterPro" id="IPR012340">
    <property type="entry name" value="NA-bd_OB-fold"/>
</dbReference>
<feature type="region of interest" description="Disordered" evidence="6">
    <location>
        <begin position="872"/>
        <end position="898"/>
    </location>
</feature>
<dbReference type="GO" id="GO:0003677">
    <property type="term" value="F:DNA binding"/>
    <property type="evidence" value="ECO:0007669"/>
    <property type="project" value="InterPro"/>
</dbReference>
<dbReference type="GO" id="GO:0006281">
    <property type="term" value="P:DNA repair"/>
    <property type="evidence" value="ECO:0007669"/>
    <property type="project" value="InterPro"/>
</dbReference>
<dbReference type="Pfam" id="PF04679">
    <property type="entry name" value="DNA_ligase_A_C"/>
    <property type="match status" value="1"/>
</dbReference>
<dbReference type="EMBL" id="RSCE01000003">
    <property type="protein sequence ID" value="RSH84811.1"/>
    <property type="molecule type" value="Genomic_DNA"/>
</dbReference>
<evidence type="ECO:0000256" key="1">
    <source>
        <dbReference type="ARBA" id="ARBA00007572"/>
    </source>
</evidence>
<comment type="caution">
    <text evidence="8">The sequence shown here is derived from an EMBL/GenBank/DDBJ whole genome shotgun (WGS) entry which is preliminary data.</text>
</comment>
<dbReference type="CDD" id="cd07900">
    <property type="entry name" value="Adenylation_DNA_ligase_I_Euk"/>
    <property type="match status" value="1"/>
</dbReference>
<gene>
    <name evidence="8" type="ORF">EHS24_006338</name>
</gene>
<keyword evidence="5" id="KW-0067">ATP-binding</keyword>
<feature type="region of interest" description="Disordered" evidence="6">
    <location>
        <begin position="1"/>
        <end position="84"/>
    </location>
</feature>
<feature type="region of interest" description="Disordered" evidence="6">
    <location>
        <begin position="123"/>
        <end position="174"/>
    </location>
</feature>
<dbReference type="InterPro" id="IPR012310">
    <property type="entry name" value="DNA_ligase_ATP-dep_cent"/>
</dbReference>
<accession>A0A427Y147</accession>
<dbReference type="PROSITE" id="PS50160">
    <property type="entry name" value="DNA_LIGASE_A3"/>
    <property type="match status" value="1"/>
</dbReference>
<dbReference type="SUPFAM" id="SSF56091">
    <property type="entry name" value="DNA ligase/mRNA capping enzyme, catalytic domain"/>
    <property type="match status" value="1"/>
</dbReference>
<keyword evidence="3" id="KW-0235">DNA replication</keyword>
<dbReference type="GO" id="GO:0006310">
    <property type="term" value="P:DNA recombination"/>
    <property type="evidence" value="ECO:0007669"/>
    <property type="project" value="InterPro"/>
</dbReference>
<comment type="similarity">
    <text evidence="1">Belongs to the ATP-dependent DNA ligase family.</text>
</comment>
<dbReference type="Gene3D" id="3.30.470.30">
    <property type="entry name" value="DNA ligase/mRNA capping enzyme"/>
    <property type="match status" value="1"/>
</dbReference>
<keyword evidence="4" id="KW-0547">Nucleotide-binding</keyword>
<dbReference type="FunFam" id="2.40.50.140:FF:000062">
    <property type="entry name" value="DNA ligase"/>
    <property type="match status" value="1"/>
</dbReference>
<keyword evidence="2" id="KW-0436">Ligase</keyword>
<dbReference type="RefSeq" id="XP_028478259.1">
    <property type="nucleotide sequence ID" value="XM_028621807.1"/>
</dbReference>
<sequence length="898" mass="97700">MPPKRGPPASSIAASKKAKTGQASISSFFSPPRKAAQIGNAKGKSRQREPSVISISDSDDDVIAVDQPHAPSNSKELESDEAMARRLAREWAQADGVHEAGDGEVEVVLATDEATEAKMEMNIKSNSPAPPPTPPVKVHPLFAGSDTKPKTPNKPLLSPTKPLAQHNAQAGPSRLAPLGRADPAPAIDFDIDSLLFRPEEVDVASTRSRLTIVRVLTNFLHLLFVVAPQDLTPTLYLLSNHLRPAYLPCELGVGSMVLSRAIKEVSGLQGSDLKRLWNKYGDPGDVAYEAKSNLRTLVTPAPLVVHDVYARLLSLAGIKGQQSGKLKGDVVRKLMVQAKGDEVRYLVRSLVGNLRIGAVRLTLLTALARAVTLKAYPRDRLGAVLPLPLKGKKPTDPAREAAEAACMGSVRLVRRVYVRHPNYGDMVRGLESGLEDLEARVPLSVGIPISPMLGSITRSIDEVFARLGSLPFTAETKLDGQRLQMHDMTEKYPDVCSLALTLVSRLLRDSPASFPSSASSPSDAVADLLKTKQITSLILDAEIVAVDKDTGAKRTFQELTNRAKKDVRVEDIKVVVEVCAFDLMLLNDVPLLSSPFSHRRHLMRTLLPSFADTTNPMLARFSHVVSIDSADINGPADLRKFFDSVVEQKAEGLMVKLLEGEVGAIDDVIDVDAGEEEAAPGDKSRKKPLPATYEPDQRSMGWLKVKKDYLEGLGDSLDLVPIGAWHGMGRKVAWWSPILLAARNPESGALEAVCKCISGFSDAFYKALHLRYPPEGEPDMCTRAGPLGYIETGGLVPDVWFNPSEVWEIRGADITLSPVYPAAASYLGGERGLSLRFPRFIRKRDDKGPDDATTTEEFADMFRRQMARPPAERVVVVAGRESDGEGEQEDEENEEGRT</sequence>
<dbReference type="Pfam" id="PF01068">
    <property type="entry name" value="DNA_ligase_A_M"/>
    <property type="match status" value="1"/>
</dbReference>
<feature type="domain" description="ATP-dependent DNA ligase family profile" evidence="7">
    <location>
        <begin position="569"/>
        <end position="744"/>
    </location>
</feature>
<dbReference type="Gene3D" id="1.10.3260.10">
    <property type="entry name" value="DNA ligase, ATP-dependent, N-terminal domain"/>
    <property type="match status" value="1"/>
</dbReference>
<evidence type="ECO:0000259" key="7">
    <source>
        <dbReference type="PROSITE" id="PS50160"/>
    </source>
</evidence>
<dbReference type="InterPro" id="IPR036599">
    <property type="entry name" value="DNA_ligase_N_sf"/>
</dbReference>
<name>A0A427Y147_9TREE</name>
<evidence type="ECO:0000256" key="2">
    <source>
        <dbReference type="ARBA" id="ARBA00022598"/>
    </source>
</evidence>
<dbReference type="OrthoDB" id="206088at2759"/>
<dbReference type="GeneID" id="39590881"/>
<dbReference type="GO" id="GO:0005634">
    <property type="term" value="C:nucleus"/>
    <property type="evidence" value="ECO:0007669"/>
    <property type="project" value="TreeGrafter"/>
</dbReference>
<feature type="compositionally biased region" description="Pro residues" evidence="6">
    <location>
        <begin position="128"/>
        <end position="137"/>
    </location>
</feature>
<evidence type="ECO:0000313" key="9">
    <source>
        <dbReference type="Proteomes" id="UP000279236"/>
    </source>
</evidence>
<reference evidence="8 9" key="1">
    <citation type="submission" date="2018-11" db="EMBL/GenBank/DDBJ databases">
        <title>Genome sequence of Apiotrichum porosum DSM 27194.</title>
        <authorList>
            <person name="Aliyu H."/>
            <person name="Gorte O."/>
            <person name="Ochsenreither K."/>
        </authorList>
    </citation>
    <scope>NUCLEOTIDE SEQUENCE [LARGE SCALE GENOMIC DNA]</scope>
    <source>
        <strain evidence="8 9">DSM 27194</strain>
    </source>
</reference>